<dbReference type="KEGG" id="hhk:HH1059_04170"/>
<evidence type="ECO:0000313" key="2">
    <source>
        <dbReference type="Proteomes" id="UP000218890"/>
    </source>
</evidence>
<sequence>MVELWSVPDDELYNLTEDPLVAAFCERWNGEQENTSFFDDYQEHRLTRLDSLFESVKVSGRLSFQSELNPWWWFREYDGIRINFGPEGQMVHVDGGRHRLAAAVCLGLEFIPAMPGIVHVNSLELYRRYKVNKKSG</sequence>
<accession>A0A2Z6EZE2</accession>
<name>A0A2Z6EZE2_HALHR</name>
<keyword evidence="2" id="KW-1185">Reference proteome</keyword>
<dbReference type="EMBL" id="AP017372">
    <property type="protein sequence ID" value="BBE10988.1"/>
    <property type="molecule type" value="Genomic_DNA"/>
</dbReference>
<gene>
    <name evidence="1" type="ORF">HH1059_04170</name>
</gene>
<proteinExistence type="predicted"/>
<reference evidence="1" key="1">
    <citation type="submission" date="2016-02" db="EMBL/GenBank/DDBJ databases">
        <title>Halorhodospira halochloris DSM-1059 complete genome, version 2.</title>
        <authorList>
            <person name="Tsukatani Y."/>
        </authorList>
    </citation>
    <scope>NUCLEOTIDE SEQUENCE</scope>
    <source>
        <strain evidence="1">DSM 1059</strain>
    </source>
</reference>
<evidence type="ECO:0000313" key="1">
    <source>
        <dbReference type="EMBL" id="BBE10988.1"/>
    </source>
</evidence>
<dbReference type="Proteomes" id="UP000218890">
    <property type="component" value="Chromosome"/>
</dbReference>
<dbReference type="AlphaFoldDB" id="A0A2Z6EZE2"/>
<dbReference type="OrthoDB" id="1495959at2"/>
<protein>
    <submittedName>
        <fullName evidence="1">Uncharacterized protein</fullName>
    </submittedName>
</protein>
<organism evidence="1 2">
    <name type="scientific">Halorhodospira halochloris</name>
    <name type="common">Ectothiorhodospira halochloris</name>
    <dbReference type="NCBI Taxonomy" id="1052"/>
    <lineage>
        <taxon>Bacteria</taxon>
        <taxon>Pseudomonadati</taxon>
        <taxon>Pseudomonadota</taxon>
        <taxon>Gammaproteobacteria</taxon>
        <taxon>Chromatiales</taxon>
        <taxon>Ectothiorhodospiraceae</taxon>
        <taxon>Halorhodospira</taxon>
    </lineage>
</organism>